<accession>A0A7J7IC17</accession>
<proteinExistence type="predicted"/>
<evidence type="ECO:0000259" key="1">
    <source>
        <dbReference type="Pfam" id="PF05670"/>
    </source>
</evidence>
<dbReference type="Proteomes" id="UP000530660">
    <property type="component" value="Unassembled WGS sequence"/>
</dbReference>
<evidence type="ECO:0000313" key="2">
    <source>
        <dbReference type="EMBL" id="KAF6000558.1"/>
    </source>
</evidence>
<protein>
    <recommendedName>
        <fullName evidence="1">NFACT RNA-binding domain-containing protein</fullName>
    </recommendedName>
</protein>
<dbReference type="OrthoDB" id="10260446at2759"/>
<organism evidence="2 3">
    <name type="scientific">Cyanidiococcus yangmingshanensis</name>
    <dbReference type="NCBI Taxonomy" id="2690220"/>
    <lineage>
        <taxon>Eukaryota</taxon>
        <taxon>Rhodophyta</taxon>
        <taxon>Bangiophyceae</taxon>
        <taxon>Cyanidiales</taxon>
        <taxon>Cyanidiaceae</taxon>
        <taxon>Cyanidiococcus</taxon>
    </lineage>
</organism>
<dbReference type="Pfam" id="PF05670">
    <property type="entry name" value="NFACT-R_1"/>
    <property type="match status" value="1"/>
</dbReference>
<sequence>MVYECLVADGLRARLGENAAENQMLCRQARQNDWWFHLESLPSPHCLLENPGEAWTEPPREAVLACAQLVKERSKWRHVHRITVIYLPAKYVSRRHLAIDDKPGSVTLLKEPKRVVI</sequence>
<feature type="domain" description="NFACT RNA-binding" evidence="1">
    <location>
        <begin position="13"/>
        <end position="96"/>
    </location>
</feature>
<dbReference type="EMBL" id="VWRR01000019">
    <property type="protein sequence ID" value="KAF6000558.1"/>
    <property type="molecule type" value="Genomic_DNA"/>
</dbReference>
<evidence type="ECO:0000313" key="3">
    <source>
        <dbReference type="Proteomes" id="UP000530660"/>
    </source>
</evidence>
<keyword evidence="3" id="KW-1185">Reference proteome</keyword>
<gene>
    <name evidence="2" type="ORF">F1559_001857</name>
</gene>
<comment type="caution">
    <text evidence="2">The sequence shown here is derived from an EMBL/GenBank/DDBJ whole genome shotgun (WGS) entry which is preliminary data.</text>
</comment>
<dbReference type="InterPro" id="IPR008532">
    <property type="entry name" value="NFACT_RNA-bd"/>
</dbReference>
<name>A0A7J7IC17_9RHOD</name>
<dbReference type="AlphaFoldDB" id="A0A7J7IC17"/>
<reference evidence="2 3" key="1">
    <citation type="journal article" date="2020" name="J. Phycol.">
        <title>Comparative genome analysis reveals Cyanidiococcus gen. nov., a new extremophilic red algal genus sister to Cyanidioschyzon (Cyanidioschyzonaceae, Rhodophyta).</title>
        <authorList>
            <person name="Liu S.-L."/>
            <person name="Chiang Y.-R."/>
            <person name="Yoon H.S."/>
            <person name="Fu H.-Y."/>
        </authorList>
    </citation>
    <scope>NUCLEOTIDE SEQUENCE [LARGE SCALE GENOMIC DNA]</scope>
    <source>
        <strain evidence="2 3">THAL066</strain>
    </source>
</reference>